<sequence>MTTRASDFVLIQNRQVANEYMDKVSQDSEFTSLHKGFTKVPLKIHRCYGLSQYEKLILVDLIAYMSDKAQCYPTYEMIARNVGSS</sequence>
<reference evidence="1 2" key="1">
    <citation type="submission" date="2023-07" db="EMBL/GenBank/DDBJ databases">
        <title>Sorghum-associated microbial communities from plants grown in Nebraska, USA.</title>
        <authorList>
            <person name="Schachtman D."/>
        </authorList>
    </citation>
    <scope>NUCLEOTIDE SEQUENCE [LARGE SCALE GENOMIC DNA]</scope>
    <source>
        <strain evidence="1 2">BE143</strain>
    </source>
</reference>
<dbReference type="EMBL" id="JAVDUG010000001">
    <property type="protein sequence ID" value="MDR6777180.1"/>
    <property type="molecule type" value="Genomic_DNA"/>
</dbReference>
<evidence type="ECO:0000313" key="2">
    <source>
        <dbReference type="Proteomes" id="UP001266807"/>
    </source>
</evidence>
<dbReference type="Proteomes" id="UP001266807">
    <property type="component" value="Unassembled WGS sequence"/>
</dbReference>
<gene>
    <name evidence="1" type="ORF">J2W98_001427</name>
</gene>
<proteinExistence type="predicted"/>
<dbReference type="RefSeq" id="WP_043867758.1">
    <property type="nucleotide sequence ID" value="NZ_JAVDUG010000001.1"/>
</dbReference>
<dbReference type="Pfam" id="PF13730">
    <property type="entry name" value="HTH_36"/>
    <property type="match status" value="1"/>
</dbReference>
<protein>
    <recommendedName>
        <fullName evidence="3">Helix-turn-helix domain-containing protein</fullName>
    </recommendedName>
</protein>
<name>A0ABU1QD52_9BACL</name>
<keyword evidence="2" id="KW-1185">Reference proteome</keyword>
<comment type="caution">
    <text evidence="1">The sequence shown here is derived from an EMBL/GenBank/DDBJ whole genome shotgun (WGS) entry which is preliminary data.</text>
</comment>
<organism evidence="1 2">
    <name type="scientific">Paenibacillus peoriae</name>
    <dbReference type="NCBI Taxonomy" id="59893"/>
    <lineage>
        <taxon>Bacteria</taxon>
        <taxon>Bacillati</taxon>
        <taxon>Bacillota</taxon>
        <taxon>Bacilli</taxon>
        <taxon>Bacillales</taxon>
        <taxon>Paenibacillaceae</taxon>
        <taxon>Paenibacillus</taxon>
    </lineage>
</organism>
<evidence type="ECO:0000313" key="1">
    <source>
        <dbReference type="EMBL" id="MDR6777180.1"/>
    </source>
</evidence>
<accession>A0ABU1QD52</accession>
<evidence type="ECO:0008006" key="3">
    <source>
        <dbReference type="Google" id="ProtNLM"/>
    </source>
</evidence>